<comment type="caution">
    <text evidence="1">The sequence shown here is derived from an EMBL/GenBank/DDBJ whole genome shotgun (WGS) entry which is preliminary data.</text>
</comment>
<dbReference type="AlphaFoldDB" id="A0A9W9WYI5"/>
<organism evidence="1 2">
    <name type="scientific">Penicillium desertorum</name>
    <dbReference type="NCBI Taxonomy" id="1303715"/>
    <lineage>
        <taxon>Eukaryota</taxon>
        <taxon>Fungi</taxon>
        <taxon>Dikarya</taxon>
        <taxon>Ascomycota</taxon>
        <taxon>Pezizomycotina</taxon>
        <taxon>Eurotiomycetes</taxon>
        <taxon>Eurotiomycetidae</taxon>
        <taxon>Eurotiales</taxon>
        <taxon>Aspergillaceae</taxon>
        <taxon>Penicillium</taxon>
    </lineage>
</organism>
<evidence type="ECO:0000313" key="1">
    <source>
        <dbReference type="EMBL" id="KAJ5479054.1"/>
    </source>
</evidence>
<proteinExistence type="predicted"/>
<evidence type="ECO:0000313" key="2">
    <source>
        <dbReference type="Proteomes" id="UP001147760"/>
    </source>
</evidence>
<name>A0A9W9WYI5_9EURO</name>
<dbReference type="EMBL" id="JAPWDO010000003">
    <property type="protein sequence ID" value="KAJ5479054.1"/>
    <property type="molecule type" value="Genomic_DNA"/>
</dbReference>
<keyword evidence="2" id="KW-1185">Reference proteome</keyword>
<reference evidence="1" key="2">
    <citation type="journal article" date="2023" name="IMA Fungus">
        <title>Comparative genomic study of the Penicillium genus elucidates a diverse pangenome and 15 lateral gene transfer events.</title>
        <authorList>
            <person name="Petersen C."/>
            <person name="Sorensen T."/>
            <person name="Nielsen M.R."/>
            <person name="Sondergaard T.E."/>
            <person name="Sorensen J.L."/>
            <person name="Fitzpatrick D.A."/>
            <person name="Frisvad J.C."/>
            <person name="Nielsen K.L."/>
        </authorList>
    </citation>
    <scope>NUCLEOTIDE SEQUENCE</scope>
    <source>
        <strain evidence="1">IBT 17660</strain>
    </source>
</reference>
<protein>
    <submittedName>
        <fullName evidence="1">Uncharacterized protein</fullName>
    </submittedName>
</protein>
<gene>
    <name evidence="1" type="ORF">N7530_004563</name>
</gene>
<dbReference type="Proteomes" id="UP001147760">
    <property type="component" value="Unassembled WGS sequence"/>
</dbReference>
<reference evidence="1" key="1">
    <citation type="submission" date="2022-12" db="EMBL/GenBank/DDBJ databases">
        <authorList>
            <person name="Petersen C."/>
        </authorList>
    </citation>
    <scope>NUCLEOTIDE SEQUENCE</scope>
    <source>
        <strain evidence="1">IBT 17660</strain>
    </source>
</reference>
<sequence length="69" mass="7786">MSPIPTESAIFWLWPKWRWFLPYVSDVYSPMTHKLKVVERKDSGLASCAFESQSRVGAVLVAGLEASID</sequence>
<accession>A0A9W9WYI5</accession>